<dbReference type="GO" id="GO:0005506">
    <property type="term" value="F:iron ion binding"/>
    <property type="evidence" value="ECO:0007669"/>
    <property type="project" value="InterPro"/>
</dbReference>
<dbReference type="FunFam" id="3.30.300.130:FF:000001">
    <property type="entry name" value="NFU1 iron-sulfur cluster scaffold"/>
    <property type="match status" value="1"/>
</dbReference>
<gene>
    <name evidence="3" type="ORF">COB13_05755</name>
</gene>
<dbReference type="InterPro" id="IPR036498">
    <property type="entry name" value="Nfu/NifU_N_sf"/>
</dbReference>
<evidence type="ECO:0000256" key="1">
    <source>
        <dbReference type="ARBA" id="ARBA00006420"/>
    </source>
</evidence>
<accession>A0A2A4Z6B1</accession>
<organism evidence="3">
    <name type="scientific">OCS116 cluster bacterium</name>
    <dbReference type="NCBI Taxonomy" id="2030921"/>
    <lineage>
        <taxon>Bacteria</taxon>
        <taxon>Pseudomonadati</taxon>
        <taxon>Pseudomonadota</taxon>
        <taxon>Alphaproteobacteria</taxon>
        <taxon>OCS116 cluster</taxon>
    </lineage>
</organism>
<proteinExistence type="inferred from homology"/>
<dbReference type="SUPFAM" id="SSF110836">
    <property type="entry name" value="Hypothetical protein SAV1430"/>
    <property type="match status" value="1"/>
</dbReference>
<dbReference type="Gene3D" id="3.30.300.130">
    <property type="entry name" value="Fe-S cluster assembly (FSCA)"/>
    <property type="match status" value="1"/>
</dbReference>
<dbReference type="EMBL" id="NVUS01000005">
    <property type="protein sequence ID" value="PCJ02098.1"/>
    <property type="molecule type" value="Genomic_DNA"/>
</dbReference>
<reference evidence="3" key="2">
    <citation type="journal article" date="2018" name="ISME J.">
        <title>A dynamic microbial community with high functional redundancy inhabits the cold, oxic subseafloor aquifer.</title>
        <authorList>
            <person name="Tully B.J."/>
            <person name="Wheat C.G."/>
            <person name="Glazer B.T."/>
            <person name="Huber J.A."/>
        </authorList>
    </citation>
    <scope>NUCLEOTIDE SEQUENCE</scope>
    <source>
        <strain evidence="3">NORP83</strain>
    </source>
</reference>
<dbReference type="SUPFAM" id="SSF117916">
    <property type="entry name" value="Fe-S cluster assembly (FSCA) domain-like"/>
    <property type="match status" value="1"/>
</dbReference>
<dbReference type="Pfam" id="PF01106">
    <property type="entry name" value="NifU"/>
    <property type="match status" value="1"/>
</dbReference>
<feature type="domain" description="Scaffold protein Nfu/NifU N-terminal" evidence="2">
    <location>
        <begin position="3"/>
        <end position="89"/>
    </location>
</feature>
<dbReference type="InterPro" id="IPR035433">
    <property type="entry name" value="NFU1-like"/>
</dbReference>
<dbReference type="PANTHER" id="PTHR11178:SF1">
    <property type="entry name" value="NFU1 IRON-SULFUR CLUSTER SCAFFOLD HOMOLOG, MITOCHONDRIAL"/>
    <property type="match status" value="1"/>
</dbReference>
<comment type="caution">
    <text evidence="3">The sequence shown here is derived from an EMBL/GenBank/DDBJ whole genome shotgun (WGS) entry which is preliminary data.</text>
</comment>
<reference key="1">
    <citation type="submission" date="2017-08" db="EMBL/GenBank/DDBJ databases">
        <title>A dynamic microbial community with high functional redundancy inhabits the cold, oxic subseafloor aquifer.</title>
        <authorList>
            <person name="Tully B.J."/>
            <person name="Wheat C.G."/>
            <person name="Glazer B.T."/>
            <person name="Huber J.A."/>
        </authorList>
    </citation>
    <scope>NUCLEOTIDE SEQUENCE [LARGE SCALE GENOMIC DNA]</scope>
</reference>
<comment type="similarity">
    <text evidence="1">Belongs to the NifU family.</text>
</comment>
<dbReference type="AlphaFoldDB" id="A0A2A4Z6B1"/>
<dbReference type="InterPro" id="IPR001075">
    <property type="entry name" value="NIF_FeS_clus_asmbl_NifU_C"/>
</dbReference>
<name>A0A2A4Z6B1_9PROT</name>
<dbReference type="GO" id="GO:0016226">
    <property type="term" value="P:iron-sulfur cluster assembly"/>
    <property type="evidence" value="ECO:0007669"/>
    <property type="project" value="InterPro"/>
</dbReference>
<dbReference type="Gene3D" id="3.30.1370.70">
    <property type="entry name" value="Scaffold protein Nfu/NifU, N-terminal domain"/>
    <property type="match status" value="1"/>
</dbReference>
<dbReference type="PANTHER" id="PTHR11178">
    <property type="entry name" value="IRON-SULFUR CLUSTER SCAFFOLD PROTEIN NFU-RELATED"/>
    <property type="match status" value="1"/>
</dbReference>
<dbReference type="GO" id="GO:0051536">
    <property type="term" value="F:iron-sulfur cluster binding"/>
    <property type="evidence" value="ECO:0007669"/>
    <property type="project" value="InterPro"/>
</dbReference>
<dbReference type="PIRSF" id="PIRSF036773">
    <property type="entry name" value="HIRIP5"/>
    <property type="match status" value="1"/>
</dbReference>
<sequence length="187" mass="20788">MFVQTETTPNPETLKFMPGQPISPYEPLEFNSDAEAEFAPMAQRLFVINGVKTVFLGSDFITVTKTADQNWDDLQPAVMSAIMDHFMANMPILLEDPNADYSEEEFFEEDDKDLVLAIKELIDTRIRPAVAQDGGDIVFKGFKAGVVYLRMKGACAGCPSSTMTLKSGIENLLRHFIPEVLSVEQSV</sequence>
<dbReference type="SMART" id="SM00932">
    <property type="entry name" value="Nfu_N"/>
    <property type="match status" value="1"/>
</dbReference>
<dbReference type="InterPro" id="IPR014824">
    <property type="entry name" value="Nfu/NifU_N"/>
</dbReference>
<dbReference type="Pfam" id="PF08712">
    <property type="entry name" value="Nfu_N"/>
    <property type="match status" value="1"/>
</dbReference>
<evidence type="ECO:0000259" key="2">
    <source>
        <dbReference type="SMART" id="SM00932"/>
    </source>
</evidence>
<protein>
    <submittedName>
        <fullName evidence="3">NifU family protein</fullName>
    </submittedName>
</protein>
<evidence type="ECO:0000313" key="3">
    <source>
        <dbReference type="EMBL" id="PCJ02098.1"/>
    </source>
</evidence>
<dbReference type="InterPro" id="IPR034904">
    <property type="entry name" value="FSCA_dom_sf"/>
</dbReference>